<dbReference type="InterPro" id="IPR000014">
    <property type="entry name" value="PAS"/>
</dbReference>
<dbReference type="EMBL" id="FNCV01000003">
    <property type="protein sequence ID" value="SDG88086.1"/>
    <property type="molecule type" value="Genomic_DNA"/>
</dbReference>
<evidence type="ECO:0000256" key="1">
    <source>
        <dbReference type="ARBA" id="ARBA00012528"/>
    </source>
</evidence>
<evidence type="ECO:0000313" key="8">
    <source>
        <dbReference type="Proteomes" id="UP000217076"/>
    </source>
</evidence>
<dbReference type="PROSITE" id="PS50887">
    <property type="entry name" value="GGDEF"/>
    <property type="match status" value="1"/>
</dbReference>
<dbReference type="PANTHER" id="PTHR45138:SF9">
    <property type="entry name" value="DIGUANYLATE CYCLASE DGCM-RELATED"/>
    <property type="match status" value="1"/>
</dbReference>
<dbReference type="GO" id="GO:0052621">
    <property type="term" value="F:diguanylate cyclase activity"/>
    <property type="evidence" value="ECO:0007669"/>
    <property type="project" value="UniProtKB-EC"/>
</dbReference>
<dbReference type="InterPro" id="IPR013656">
    <property type="entry name" value="PAS_4"/>
</dbReference>
<dbReference type="InterPro" id="IPR035965">
    <property type="entry name" value="PAS-like_dom_sf"/>
</dbReference>
<dbReference type="InterPro" id="IPR043128">
    <property type="entry name" value="Rev_trsase/Diguanyl_cyclase"/>
</dbReference>
<evidence type="ECO:0000259" key="5">
    <source>
        <dbReference type="PROSITE" id="PS50113"/>
    </source>
</evidence>
<dbReference type="Proteomes" id="UP000217076">
    <property type="component" value="Unassembled WGS sequence"/>
</dbReference>
<dbReference type="PROSITE" id="PS50113">
    <property type="entry name" value="PAC"/>
    <property type="match status" value="1"/>
</dbReference>
<name>A0A1G7XVM2_9PROT</name>
<feature type="domain" description="PAC" evidence="5">
    <location>
        <begin position="440"/>
        <end position="499"/>
    </location>
</feature>
<dbReference type="FunFam" id="3.30.70.270:FF:000001">
    <property type="entry name" value="Diguanylate cyclase domain protein"/>
    <property type="match status" value="1"/>
</dbReference>
<dbReference type="Gene3D" id="3.30.450.20">
    <property type="entry name" value="PAS domain"/>
    <property type="match status" value="2"/>
</dbReference>
<dbReference type="EC" id="2.7.7.65" evidence="1"/>
<dbReference type="SMART" id="SM00267">
    <property type="entry name" value="GGDEF"/>
    <property type="match status" value="1"/>
</dbReference>
<gene>
    <name evidence="7" type="ORF">SAMN05421742_103109</name>
</gene>
<organism evidence="7 8">
    <name type="scientific">Roseospirillum parvum</name>
    <dbReference type="NCBI Taxonomy" id="83401"/>
    <lineage>
        <taxon>Bacteria</taxon>
        <taxon>Pseudomonadati</taxon>
        <taxon>Pseudomonadota</taxon>
        <taxon>Alphaproteobacteria</taxon>
        <taxon>Rhodospirillales</taxon>
        <taxon>Rhodospirillaceae</taxon>
        <taxon>Roseospirillum</taxon>
    </lineage>
</organism>
<dbReference type="Pfam" id="PF08448">
    <property type="entry name" value="PAS_4"/>
    <property type="match status" value="1"/>
</dbReference>
<dbReference type="InterPro" id="IPR029787">
    <property type="entry name" value="Nucleotide_cyclase"/>
</dbReference>
<dbReference type="GO" id="GO:0005886">
    <property type="term" value="C:plasma membrane"/>
    <property type="evidence" value="ECO:0007669"/>
    <property type="project" value="TreeGrafter"/>
</dbReference>
<dbReference type="CDD" id="cd00130">
    <property type="entry name" value="PAS"/>
    <property type="match status" value="2"/>
</dbReference>
<dbReference type="NCBIfam" id="TIGR00229">
    <property type="entry name" value="sensory_box"/>
    <property type="match status" value="2"/>
</dbReference>
<dbReference type="GO" id="GO:1902201">
    <property type="term" value="P:negative regulation of bacterial-type flagellum-dependent cell motility"/>
    <property type="evidence" value="ECO:0007669"/>
    <property type="project" value="TreeGrafter"/>
</dbReference>
<sequence>MVTVTAAGSLIALRGGRVIGQAEQAWSTVAEHTDRKLILYADIRAAFGYGGFIHAFKNLILRGDLMYYFTAAHHMHRLDQNIHLYRALPLTEAETAALDTLESTVERYRGMLDVAYDQTRAGTLGTLLDPLVTVDDAAAVAALDDLARVIAGEMAATRISVGRTLTLGQRLFGSLPWLIPLSLIAVVLTGALVLRLNRVVRQAERQSAELADSEQRLMTVIEGSIQGLLIHDGDLRPLFVNRSLARMYGYESAAELLAEPTLEHLIAPGQRDQARQARQSLLNGEVDELSLRLETSKRSGDLVIIDAAVRLVPWNGAWAVQATMIDVTAQELHHQELESSRATMEAHATELAGLADSLELARLEAEAQRQFQHRLLDTLPSPVFYQDPDGRLKLVNQAFEEAFLGDAINQPGELGERRLVDLLSDDLKTVAIKTDCRLIAAGDDRVVSFGGETLFADGQMHHVVVRQALVRDAFGTPCGIIGVISDITGQKRLENELRRMATTDFLTGACNRRRFLEIAGLEIERARRHGRPLSVLTMDIDHFKQINDTHGHATGDLALKAFVAACEETLRGGDALGRMGGEEFAALLPETDAAGALVLGERLRAAVSRIDLRGADRRPVPMTVSIGQATLNPAEPNLDALLAEADRALYRAKQDGRDRVVGALAS</sequence>
<dbReference type="NCBIfam" id="TIGR00254">
    <property type="entry name" value="GGDEF"/>
    <property type="match status" value="1"/>
</dbReference>
<dbReference type="InterPro" id="IPR050469">
    <property type="entry name" value="Diguanylate_Cyclase"/>
</dbReference>
<dbReference type="Gene3D" id="3.30.70.270">
    <property type="match status" value="1"/>
</dbReference>
<dbReference type="CDD" id="cd01949">
    <property type="entry name" value="GGDEF"/>
    <property type="match status" value="1"/>
</dbReference>
<dbReference type="SUPFAM" id="SSF55073">
    <property type="entry name" value="Nucleotide cyclase"/>
    <property type="match status" value="1"/>
</dbReference>
<evidence type="ECO:0000313" key="7">
    <source>
        <dbReference type="EMBL" id="SDG88086.1"/>
    </source>
</evidence>
<feature type="domain" description="GGDEF" evidence="6">
    <location>
        <begin position="531"/>
        <end position="665"/>
    </location>
</feature>
<dbReference type="SMART" id="SM00091">
    <property type="entry name" value="PAS"/>
    <property type="match status" value="2"/>
</dbReference>
<dbReference type="SUPFAM" id="SSF55785">
    <property type="entry name" value="PYP-like sensor domain (PAS domain)"/>
    <property type="match status" value="2"/>
</dbReference>
<dbReference type="Pfam" id="PF00990">
    <property type="entry name" value="GGDEF"/>
    <property type="match status" value="1"/>
</dbReference>
<reference evidence="8" key="1">
    <citation type="submission" date="2016-10" db="EMBL/GenBank/DDBJ databases">
        <authorList>
            <person name="Varghese N."/>
            <person name="Submissions S."/>
        </authorList>
    </citation>
    <scope>NUCLEOTIDE SEQUENCE [LARGE SCALE GENOMIC DNA]</scope>
    <source>
        <strain evidence="8">930I</strain>
    </source>
</reference>
<dbReference type="PANTHER" id="PTHR45138">
    <property type="entry name" value="REGULATORY COMPONENTS OF SENSORY TRANSDUCTION SYSTEM"/>
    <property type="match status" value="1"/>
</dbReference>
<dbReference type="AlphaFoldDB" id="A0A1G7XVM2"/>
<protein>
    <recommendedName>
        <fullName evidence="1">diguanylate cyclase</fullName>
        <ecNumber evidence="1">2.7.7.65</ecNumber>
    </recommendedName>
</protein>
<dbReference type="GO" id="GO:0043709">
    <property type="term" value="P:cell adhesion involved in single-species biofilm formation"/>
    <property type="evidence" value="ECO:0007669"/>
    <property type="project" value="TreeGrafter"/>
</dbReference>
<evidence type="ECO:0000256" key="2">
    <source>
        <dbReference type="ARBA" id="ARBA00034247"/>
    </source>
</evidence>
<keyword evidence="3" id="KW-1133">Transmembrane helix</keyword>
<keyword evidence="3" id="KW-0472">Membrane</keyword>
<dbReference type="Pfam" id="PF13188">
    <property type="entry name" value="PAS_8"/>
    <property type="match status" value="1"/>
</dbReference>
<accession>A0A1G7XVM2</accession>
<dbReference type="InterPro" id="IPR000160">
    <property type="entry name" value="GGDEF_dom"/>
</dbReference>
<feature type="domain" description="PAS" evidence="4">
    <location>
        <begin position="213"/>
        <end position="285"/>
    </location>
</feature>
<dbReference type="STRING" id="83401.SAMN05421742_103109"/>
<dbReference type="PROSITE" id="PS50112">
    <property type="entry name" value="PAS"/>
    <property type="match status" value="1"/>
</dbReference>
<proteinExistence type="predicted"/>
<keyword evidence="8" id="KW-1185">Reference proteome</keyword>
<evidence type="ECO:0000259" key="4">
    <source>
        <dbReference type="PROSITE" id="PS50112"/>
    </source>
</evidence>
<evidence type="ECO:0000259" key="6">
    <source>
        <dbReference type="PROSITE" id="PS50887"/>
    </source>
</evidence>
<evidence type="ECO:0000256" key="3">
    <source>
        <dbReference type="SAM" id="Phobius"/>
    </source>
</evidence>
<feature type="transmembrane region" description="Helical" evidence="3">
    <location>
        <begin position="177"/>
        <end position="196"/>
    </location>
</feature>
<dbReference type="InterPro" id="IPR000700">
    <property type="entry name" value="PAS-assoc_C"/>
</dbReference>
<keyword evidence="3" id="KW-0812">Transmembrane</keyword>
<comment type="catalytic activity">
    <reaction evidence="2">
        <text>2 GTP = 3',3'-c-di-GMP + 2 diphosphate</text>
        <dbReference type="Rhea" id="RHEA:24898"/>
        <dbReference type="ChEBI" id="CHEBI:33019"/>
        <dbReference type="ChEBI" id="CHEBI:37565"/>
        <dbReference type="ChEBI" id="CHEBI:58805"/>
        <dbReference type="EC" id="2.7.7.65"/>
    </reaction>
</comment>